<reference evidence="1" key="1">
    <citation type="journal article" date="2015" name="Nature">
        <title>Complex archaea that bridge the gap between prokaryotes and eukaryotes.</title>
        <authorList>
            <person name="Spang A."/>
            <person name="Saw J.H."/>
            <person name="Jorgensen S.L."/>
            <person name="Zaremba-Niedzwiedzka K."/>
            <person name="Martijn J."/>
            <person name="Lind A.E."/>
            <person name="van Eijk R."/>
            <person name="Schleper C."/>
            <person name="Guy L."/>
            <person name="Ettema T.J."/>
        </authorList>
    </citation>
    <scope>NUCLEOTIDE SEQUENCE</scope>
</reference>
<evidence type="ECO:0000313" key="1">
    <source>
        <dbReference type="EMBL" id="KKL70460.1"/>
    </source>
</evidence>
<organism evidence="1">
    <name type="scientific">marine sediment metagenome</name>
    <dbReference type="NCBI Taxonomy" id="412755"/>
    <lineage>
        <taxon>unclassified sequences</taxon>
        <taxon>metagenomes</taxon>
        <taxon>ecological metagenomes</taxon>
    </lineage>
</organism>
<dbReference type="AlphaFoldDB" id="A0A0F9GM24"/>
<dbReference type="EMBL" id="LAZR01025886">
    <property type="protein sequence ID" value="KKL70460.1"/>
    <property type="molecule type" value="Genomic_DNA"/>
</dbReference>
<accession>A0A0F9GM24</accession>
<sequence>MKHGEPDEYGINVCVDCGCDLVLGVHVEEEAGFSGFPNRD</sequence>
<gene>
    <name evidence="1" type="ORF">LCGC14_2104640</name>
</gene>
<comment type="caution">
    <text evidence="1">The sequence shown here is derived from an EMBL/GenBank/DDBJ whole genome shotgun (WGS) entry which is preliminary data.</text>
</comment>
<name>A0A0F9GM24_9ZZZZ</name>
<proteinExistence type="predicted"/>
<protein>
    <submittedName>
        <fullName evidence="1">Uncharacterized protein</fullName>
    </submittedName>
</protein>